<dbReference type="Proteomes" id="UP000886523">
    <property type="component" value="Unassembled WGS sequence"/>
</dbReference>
<keyword evidence="3" id="KW-1185">Reference proteome</keyword>
<feature type="compositionally biased region" description="Basic and acidic residues" evidence="1">
    <location>
        <begin position="80"/>
        <end position="102"/>
    </location>
</feature>
<evidence type="ECO:0000313" key="3">
    <source>
        <dbReference type="Proteomes" id="UP000886523"/>
    </source>
</evidence>
<evidence type="ECO:0000313" key="2">
    <source>
        <dbReference type="EMBL" id="KAF9517211.1"/>
    </source>
</evidence>
<organism evidence="2 3">
    <name type="scientific">Hydnum rufescens UP504</name>
    <dbReference type="NCBI Taxonomy" id="1448309"/>
    <lineage>
        <taxon>Eukaryota</taxon>
        <taxon>Fungi</taxon>
        <taxon>Dikarya</taxon>
        <taxon>Basidiomycota</taxon>
        <taxon>Agaricomycotina</taxon>
        <taxon>Agaricomycetes</taxon>
        <taxon>Cantharellales</taxon>
        <taxon>Hydnaceae</taxon>
        <taxon>Hydnum</taxon>
    </lineage>
</organism>
<sequence>MGIICVKAVRRRQCERESRTSGFEFRSRAMSRWIPFLRSQHAEAPEAATDAEKSELPVGSKGESTDDADTSGRTPGEVKNTAEDLKPSDSDGFEVEKEDARCGEPINLH</sequence>
<dbReference type="EMBL" id="MU128933">
    <property type="protein sequence ID" value="KAF9517211.1"/>
    <property type="molecule type" value="Genomic_DNA"/>
</dbReference>
<feature type="compositionally biased region" description="Basic and acidic residues" evidence="1">
    <location>
        <begin position="41"/>
        <end position="55"/>
    </location>
</feature>
<comment type="caution">
    <text evidence="2">The sequence shown here is derived from an EMBL/GenBank/DDBJ whole genome shotgun (WGS) entry which is preliminary data.</text>
</comment>
<proteinExistence type="predicted"/>
<name>A0A9P6B3X0_9AGAM</name>
<accession>A0A9P6B3X0</accession>
<dbReference type="AlphaFoldDB" id="A0A9P6B3X0"/>
<reference evidence="2" key="1">
    <citation type="journal article" date="2020" name="Nat. Commun.">
        <title>Large-scale genome sequencing of mycorrhizal fungi provides insights into the early evolution of symbiotic traits.</title>
        <authorList>
            <person name="Miyauchi S."/>
            <person name="Kiss E."/>
            <person name="Kuo A."/>
            <person name="Drula E."/>
            <person name="Kohler A."/>
            <person name="Sanchez-Garcia M."/>
            <person name="Morin E."/>
            <person name="Andreopoulos B."/>
            <person name="Barry K.W."/>
            <person name="Bonito G."/>
            <person name="Buee M."/>
            <person name="Carver A."/>
            <person name="Chen C."/>
            <person name="Cichocki N."/>
            <person name="Clum A."/>
            <person name="Culley D."/>
            <person name="Crous P.W."/>
            <person name="Fauchery L."/>
            <person name="Girlanda M."/>
            <person name="Hayes R.D."/>
            <person name="Keri Z."/>
            <person name="LaButti K."/>
            <person name="Lipzen A."/>
            <person name="Lombard V."/>
            <person name="Magnuson J."/>
            <person name="Maillard F."/>
            <person name="Murat C."/>
            <person name="Nolan M."/>
            <person name="Ohm R.A."/>
            <person name="Pangilinan J."/>
            <person name="Pereira M.F."/>
            <person name="Perotto S."/>
            <person name="Peter M."/>
            <person name="Pfister S."/>
            <person name="Riley R."/>
            <person name="Sitrit Y."/>
            <person name="Stielow J.B."/>
            <person name="Szollosi G."/>
            <person name="Zifcakova L."/>
            <person name="Stursova M."/>
            <person name="Spatafora J.W."/>
            <person name="Tedersoo L."/>
            <person name="Vaario L.M."/>
            <person name="Yamada A."/>
            <person name="Yan M."/>
            <person name="Wang P."/>
            <person name="Xu J."/>
            <person name="Bruns T."/>
            <person name="Baldrian P."/>
            <person name="Vilgalys R."/>
            <person name="Dunand C."/>
            <person name="Henrissat B."/>
            <person name="Grigoriev I.V."/>
            <person name="Hibbett D."/>
            <person name="Nagy L.G."/>
            <person name="Martin F.M."/>
        </authorList>
    </citation>
    <scope>NUCLEOTIDE SEQUENCE</scope>
    <source>
        <strain evidence="2">UP504</strain>
    </source>
</reference>
<gene>
    <name evidence="2" type="ORF">BS47DRAFT_545869</name>
</gene>
<evidence type="ECO:0000256" key="1">
    <source>
        <dbReference type="SAM" id="MobiDB-lite"/>
    </source>
</evidence>
<feature type="region of interest" description="Disordered" evidence="1">
    <location>
        <begin position="41"/>
        <end position="109"/>
    </location>
</feature>
<protein>
    <submittedName>
        <fullName evidence="2">Uncharacterized protein</fullName>
    </submittedName>
</protein>